<comment type="caution">
    <text evidence="6">The sequence shown here is derived from an EMBL/GenBank/DDBJ whole genome shotgun (WGS) entry which is preliminary data.</text>
</comment>
<dbReference type="Pfam" id="PF09339">
    <property type="entry name" value="HTH_IclR"/>
    <property type="match status" value="1"/>
</dbReference>
<evidence type="ECO:0000256" key="1">
    <source>
        <dbReference type="ARBA" id="ARBA00023015"/>
    </source>
</evidence>
<accession>A0A4Q2RMX7</accession>
<organism evidence="6 7">
    <name type="scientific">Nocardioides glacieisoli</name>
    <dbReference type="NCBI Taxonomy" id="1168730"/>
    <lineage>
        <taxon>Bacteria</taxon>
        <taxon>Bacillati</taxon>
        <taxon>Actinomycetota</taxon>
        <taxon>Actinomycetes</taxon>
        <taxon>Propionibacteriales</taxon>
        <taxon>Nocardioidaceae</taxon>
        <taxon>Nocardioides</taxon>
    </lineage>
</organism>
<feature type="domain" description="HTH iclR-type" evidence="4">
    <location>
        <begin position="67"/>
        <end position="129"/>
    </location>
</feature>
<dbReference type="PROSITE" id="PS51078">
    <property type="entry name" value="ICLR_ED"/>
    <property type="match status" value="1"/>
</dbReference>
<evidence type="ECO:0000256" key="3">
    <source>
        <dbReference type="ARBA" id="ARBA00023163"/>
    </source>
</evidence>
<dbReference type="SMART" id="SM00346">
    <property type="entry name" value="HTH_ICLR"/>
    <property type="match status" value="1"/>
</dbReference>
<dbReference type="GO" id="GO:0003700">
    <property type="term" value="F:DNA-binding transcription factor activity"/>
    <property type="evidence" value="ECO:0007669"/>
    <property type="project" value="TreeGrafter"/>
</dbReference>
<dbReference type="OrthoDB" id="4068713at2"/>
<dbReference type="PROSITE" id="PS51077">
    <property type="entry name" value="HTH_ICLR"/>
    <property type="match status" value="1"/>
</dbReference>
<dbReference type="Pfam" id="PF01614">
    <property type="entry name" value="IclR_C"/>
    <property type="match status" value="1"/>
</dbReference>
<keyword evidence="2" id="KW-0238">DNA-binding</keyword>
<dbReference type="InterPro" id="IPR036390">
    <property type="entry name" value="WH_DNA-bd_sf"/>
</dbReference>
<dbReference type="AlphaFoldDB" id="A0A4Q2RMX7"/>
<dbReference type="InterPro" id="IPR005471">
    <property type="entry name" value="Tscrpt_reg_IclR_N"/>
</dbReference>
<keyword evidence="7" id="KW-1185">Reference proteome</keyword>
<dbReference type="GO" id="GO:0045892">
    <property type="term" value="P:negative regulation of DNA-templated transcription"/>
    <property type="evidence" value="ECO:0007669"/>
    <property type="project" value="TreeGrafter"/>
</dbReference>
<dbReference type="InterPro" id="IPR050707">
    <property type="entry name" value="HTH_MetabolicPath_Reg"/>
</dbReference>
<feature type="domain" description="IclR-ED" evidence="5">
    <location>
        <begin position="130"/>
        <end position="313"/>
    </location>
</feature>
<dbReference type="Gene3D" id="3.30.450.40">
    <property type="match status" value="1"/>
</dbReference>
<dbReference type="InterPro" id="IPR014757">
    <property type="entry name" value="Tscrpt_reg_IclR_C"/>
</dbReference>
<dbReference type="Proteomes" id="UP000291838">
    <property type="component" value="Unassembled WGS sequence"/>
</dbReference>
<reference evidence="6 7" key="1">
    <citation type="submission" date="2019-01" db="EMBL/GenBank/DDBJ databases">
        <title>Novel species of Nocardioides.</title>
        <authorList>
            <person name="Liu Q."/>
            <person name="Xin Y.-H."/>
        </authorList>
    </citation>
    <scope>NUCLEOTIDE SEQUENCE [LARGE SCALE GENOMIC DNA]</scope>
    <source>
        <strain evidence="6 7">HLT3-15</strain>
    </source>
</reference>
<dbReference type="SUPFAM" id="SSF46785">
    <property type="entry name" value="Winged helix' DNA-binding domain"/>
    <property type="match status" value="1"/>
</dbReference>
<evidence type="ECO:0000259" key="5">
    <source>
        <dbReference type="PROSITE" id="PS51078"/>
    </source>
</evidence>
<dbReference type="PANTHER" id="PTHR30136:SF35">
    <property type="entry name" value="HTH-TYPE TRANSCRIPTIONAL REGULATOR RV1719"/>
    <property type="match status" value="1"/>
</dbReference>
<dbReference type="GO" id="GO:0003677">
    <property type="term" value="F:DNA binding"/>
    <property type="evidence" value="ECO:0007669"/>
    <property type="project" value="UniProtKB-KW"/>
</dbReference>
<gene>
    <name evidence="6" type="ORF">EUA06_17825</name>
</gene>
<keyword evidence="1" id="KW-0805">Transcription regulation</keyword>
<dbReference type="PANTHER" id="PTHR30136">
    <property type="entry name" value="HELIX-TURN-HELIX TRANSCRIPTIONAL REGULATOR, ICLR FAMILY"/>
    <property type="match status" value="1"/>
</dbReference>
<dbReference type="InterPro" id="IPR029016">
    <property type="entry name" value="GAF-like_dom_sf"/>
</dbReference>
<dbReference type="SUPFAM" id="SSF55781">
    <property type="entry name" value="GAF domain-like"/>
    <property type="match status" value="1"/>
</dbReference>
<evidence type="ECO:0000313" key="7">
    <source>
        <dbReference type="Proteomes" id="UP000291838"/>
    </source>
</evidence>
<keyword evidence="3" id="KW-0804">Transcription</keyword>
<protein>
    <submittedName>
        <fullName evidence="6">IclR family transcriptional regulator</fullName>
    </submittedName>
</protein>
<dbReference type="Gene3D" id="1.10.10.10">
    <property type="entry name" value="Winged helix-like DNA-binding domain superfamily/Winged helix DNA-binding domain"/>
    <property type="match status" value="1"/>
</dbReference>
<dbReference type="EMBL" id="SDWS01000009">
    <property type="protein sequence ID" value="RYB88969.1"/>
    <property type="molecule type" value="Genomic_DNA"/>
</dbReference>
<name>A0A4Q2RMX7_9ACTN</name>
<proteinExistence type="predicted"/>
<sequence>MRRRLPCGSPCDVSRFAGQWYPTWDTADQSWTAARACQGVPDIPCHRARSARVPLSPSSDGSPPEERGLLRRAVAVLDSLADDAATPSVRAIAERTGLSKSAVQRILVELESVDLAVQDPASRRYRLGPRTLALGAAYQRGLSLHAAAVGPMTELVAEVSETVGLSVGRADRMIHVEQVEAQRRLSARFDVGRPLPLWFGAPARVLLAERSDDDISRVLEVRELTDIEPADPPTAAELRRQVDDVRRTGHARAFGETIEGVHTLSVPVRDALGDLAAVLSITAPSDRLPVERMDELLPRLRDAAARISASLGHRVGAVGP</sequence>
<evidence type="ECO:0000256" key="2">
    <source>
        <dbReference type="ARBA" id="ARBA00023125"/>
    </source>
</evidence>
<dbReference type="InterPro" id="IPR036388">
    <property type="entry name" value="WH-like_DNA-bd_sf"/>
</dbReference>
<evidence type="ECO:0000259" key="4">
    <source>
        <dbReference type="PROSITE" id="PS51077"/>
    </source>
</evidence>
<evidence type="ECO:0000313" key="6">
    <source>
        <dbReference type="EMBL" id="RYB88969.1"/>
    </source>
</evidence>